<dbReference type="PANTHER" id="PTHR33136">
    <property type="entry name" value="RAPID ALKALINIZATION FACTOR-LIKE"/>
    <property type="match status" value="1"/>
</dbReference>
<proteinExistence type="predicted"/>
<gene>
    <name evidence="3" type="ORF">QJS04_geneDACA007983</name>
</gene>
<keyword evidence="2" id="KW-0732">Signal</keyword>
<dbReference type="GO" id="GO:0009506">
    <property type="term" value="C:plasmodesma"/>
    <property type="evidence" value="ECO:0007669"/>
    <property type="project" value="TreeGrafter"/>
</dbReference>
<protein>
    <submittedName>
        <fullName evidence="3">Uncharacterized protein</fullName>
    </submittedName>
</protein>
<reference evidence="3" key="2">
    <citation type="submission" date="2023-06" db="EMBL/GenBank/DDBJ databases">
        <authorList>
            <person name="Ma L."/>
            <person name="Liu K.-W."/>
            <person name="Li Z."/>
            <person name="Hsiao Y.-Y."/>
            <person name="Qi Y."/>
            <person name="Fu T."/>
            <person name="Tang G."/>
            <person name="Zhang D."/>
            <person name="Sun W.-H."/>
            <person name="Liu D.-K."/>
            <person name="Li Y."/>
            <person name="Chen G.-Z."/>
            <person name="Liu X.-D."/>
            <person name="Liao X.-Y."/>
            <person name="Jiang Y.-T."/>
            <person name="Yu X."/>
            <person name="Hao Y."/>
            <person name="Huang J."/>
            <person name="Zhao X.-W."/>
            <person name="Ke S."/>
            <person name="Chen Y.-Y."/>
            <person name="Wu W.-L."/>
            <person name="Hsu J.-L."/>
            <person name="Lin Y.-F."/>
            <person name="Huang M.-D."/>
            <person name="Li C.-Y."/>
            <person name="Huang L."/>
            <person name="Wang Z.-W."/>
            <person name="Zhao X."/>
            <person name="Zhong W.-Y."/>
            <person name="Peng D.-H."/>
            <person name="Ahmad S."/>
            <person name="Lan S."/>
            <person name="Zhang J.-S."/>
            <person name="Tsai W.-C."/>
            <person name="Van De Peer Y."/>
            <person name="Liu Z.-J."/>
        </authorList>
    </citation>
    <scope>NUCLEOTIDE SEQUENCE</scope>
    <source>
        <strain evidence="3">SCP</strain>
        <tissue evidence="3">Leaves</tissue>
    </source>
</reference>
<evidence type="ECO:0000313" key="3">
    <source>
        <dbReference type="EMBL" id="KAK1274518.1"/>
    </source>
</evidence>
<name>A0AAV9BDL6_ACOGR</name>
<accession>A0AAV9BDL6</accession>
<feature type="chain" id="PRO_5043798906" evidence="2">
    <location>
        <begin position="27"/>
        <end position="111"/>
    </location>
</feature>
<dbReference type="Proteomes" id="UP001179952">
    <property type="component" value="Unassembled WGS sequence"/>
</dbReference>
<evidence type="ECO:0000313" key="4">
    <source>
        <dbReference type="Proteomes" id="UP001179952"/>
    </source>
</evidence>
<dbReference type="PANTHER" id="PTHR33136:SF6">
    <property type="entry name" value="PROTEIN RALF-LIKE 34"/>
    <property type="match status" value="1"/>
</dbReference>
<dbReference type="AlphaFoldDB" id="A0AAV9BDL6"/>
<reference evidence="3" key="1">
    <citation type="journal article" date="2023" name="Nat. Commun.">
        <title>Diploid and tetraploid genomes of Acorus and the evolution of monocots.</title>
        <authorList>
            <person name="Ma L."/>
            <person name="Liu K.W."/>
            <person name="Li Z."/>
            <person name="Hsiao Y.Y."/>
            <person name="Qi Y."/>
            <person name="Fu T."/>
            <person name="Tang G.D."/>
            <person name="Zhang D."/>
            <person name="Sun W.H."/>
            <person name="Liu D.K."/>
            <person name="Li Y."/>
            <person name="Chen G.Z."/>
            <person name="Liu X.D."/>
            <person name="Liao X.Y."/>
            <person name="Jiang Y.T."/>
            <person name="Yu X."/>
            <person name="Hao Y."/>
            <person name="Huang J."/>
            <person name="Zhao X.W."/>
            <person name="Ke S."/>
            <person name="Chen Y.Y."/>
            <person name="Wu W.L."/>
            <person name="Hsu J.L."/>
            <person name="Lin Y.F."/>
            <person name="Huang M.D."/>
            <person name="Li C.Y."/>
            <person name="Huang L."/>
            <person name="Wang Z.W."/>
            <person name="Zhao X."/>
            <person name="Zhong W.Y."/>
            <person name="Peng D.H."/>
            <person name="Ahmad S."/>
            <person name="Lan S."/>
            <person name="Zhang J.S."/>
            <person name="Tsai W.C."/>
            <person name="Van de Peer Y."/>
            <person name="Liu Z.J."/>
        </authorList>
    </citation>
    <scope>NUCLEOTIDE SEQUENCE</scope>
    <source>
        <strain evidence="3">SCP</strain>
    </source>
</reference>
<keyword evidence="4" id="KW-1185">Reference proteome</keyword>
<evidence type="ECO:0000256" key="1">
    <source>
        <dbReference type="SAM" id="MobiDB-lite"/>
    </source>
</evidence>
<sequence>MAARSNLVVVVLVVVVVLLMVVMTMSETTVVVAPWALDGASCNGSIAECNGEEEELLLAVGESENGLRRLLQGGQSISYGALDRNKHGYSKSQGEPYSGNGCSPYDHCRVR</sequence>
<evidence type="ECO:0000256" key="2">
    <source>
        <dbReference type="SAM" id="SignalP"/>
    </source>
</evidence>
<dbReference type="GO" id="GO:0019722">
    <property type="term" value="P:calcium-mediated signaling"/>
    <property type="evidence" value="ECO:0007669"/>
    <property type="project" value="TreeGrafter"/>
</dbReference>
<comment type="caution">
    <text evidence="3">The sequence shown here is derived from an EMBL/GenBank/DDBJ whole genome shotgun (WGS) entry which is preliminary data.</text>
</comment>
<feature type="signal peptide" evidence="2">
    <location>
        <begin position="1"/>
        <end position="26"/>
    </location>
</feature>
<dbReference type="EMBL" id="JAUJYN010000004">
    <property type="protein sequence ID" value="KAK1274518.1"/>
    <property type="molecule type" value="Genomic_DNA"/>
</dbReference>
<organism evidence="3 4">
    <name type="scientific">Acorus gramineus</name>
    <name type="common">Dwarf sweet flag</name>
    <dbReference type="NCBI Taxonomy" id="55184"/>
    <lineage>
        <taxon>Eukaryota</taxon>
        <taxon>Viridiplantae</taxon>
        <taxon>Streptophyta</taxon>
        <taxon>Embryophyta</taxon>
        <taxon>Tracheophyta</taxon>
        <taxon>Spermatophyta</taxon>
        <taxon>Magnoliopsida</taxon>
        <taxon>Liliopsida</taxon>
        <taxon>Acoraceae</taxon>
        <taxon>Acorus</taxon>
    </lineage>
</organism>
<feature type="region of interest" description="Disordered" evidence="1">
    <location>
        <begin position="80"/>
        <end position="111"/>
    </location>
</feature>